<reference evidence="2 3" key="1">
    <citation type="submission" date="2018-07" db="EMBL/GenBank/DDBJ databases">
        <authorList>
            <person name="Peeters C."/>
        </authorList>
    </citation>
    <scope>NUCLEOTIDE SEQUENCE [LARGE SCALE GENOMIC DNA]</scope>
    <source>
        <strain evidence="2 3">LMG 3411</strain>
    </source>
</reference>
<dbReference type="InterPro" id="IPR050483">
    <property type="entry name" value="CoA-transferase_III_domain"/>
</dbReference>
<dbReference type="Pfam" id="PF02515">
    <property type="entry name" value="CoA_transf_3"/>
    <property type="match status" value="1"/>
</dbReference>
<dbReference type="Proteomes" id="UP000289184">
    <property type="component" value="Unassembled WGS sequence"/>
</dbReference>
<dbReference type="Gene3D" id="3.30.1540.10">
    <property type="entry name" value="formyl-coa transferase, domain 3"/>
    <property type="match status" value="1"/>
</dbReference>
<dbReference type="InterPro" id="IPR044855">
    <property type="entry name" value="CoA-Trfase_III_dom3_sf"/>
</dbReference>
<organism evidence="2 3">
    <name type="scientific">Achromobacter agilis</name>
    <dbReference type="NCBI Taxonomy" id="1353888"/>
    <lineage>
        <taxon>Bacteria</taxon>
        <taxon>Pseudomonadati</taxon>
        <taxon>Pseudomonadota</taxon>
        <taxon>Betaproteobacteria</taxon>
        <taxon>Burkholderiales</taxon>
        <taxon>Alcaligenaceae</taxon>
        <taxon>Achromobacter</taxon>
    </lineage>
</organism>
<dbReference type="GO" id="GO:0008410">
    <property type="term" value="F:CoA-transferase activity"/>
    <property type="evidence" value="ECO:0007669"/>
    <property type="project" value="TreeGrafter"/>
</dbReference>
<dbReference type="OrthoDB" id="5294844at2"/>
<name>A0A446C7W0_9BURK</name>
<sequence length="375" mass="39537">MASTQPNPGSLAGCKVIDLSRVLGGPYCTQILADHGADVLKIEPPGGDETRGWGPPFLGDTASYFIGVNRNKEGMTLDLSQEAGQELLRRLLADADVLVENFKPGTLEKWGLGYETLSREFPALIHCRVSGFGSDGPLGGLPGYDACAQAMCGLMSVNGDAEGEATRVGLPVVDMVTGLNAAVAILLALNERGRSGLGQFLDITLYDCALSLLHPHAPNYFYSGKVPARSGNAHPNIAPYETLPTASGPIFLAVGNNRQFAQLAQTLGAPALAEDPRYAANADRLRNRQALRDDLSALLAGHDAAGLADRLLRSGVPAAAVLTVDQALAHPHTRHRGMVLEQGDYRGVGSPIKLSRTPATLRKLPPALGPATRDD</sequence>
<accession>A0A446C7W0</accession>
<evidence type="ECO:0000313" key="3">
    <source>
        <dbReference type="Proteomes" id="UP000289184"/>
    </source>
</evidence>
<evidence type="ECO:0000313" key="2">
    <source>
        <dbReference type="EMBL" id="SSW63999.1"/>
    </source>
</evidence>
<keyword evidence="1 2" id="KW-0808">Transferase</keyword>
<dbReference type="PANTHER" id="PTHR48207">
    <property type="entry name" value="SUCCINATE--HYDROXYMETHYLGLUTARATE COA-TRANSFERASE"/>
    <property type="match status" value="1"/>
</dbReference>
<evidence type="ECO:0000256" key="1">
    <source>
        <dbReference type="ARBA" id="ARBA00022679"/>
    </source>
</evidence>
<gene>
    <name evidence="2" type="primary">uctC_9</name>
    <name evidence="2" type="ORF">AGI3411_01363</name>
</gene>
<proteinExistence type="predicted"/>
<dbReference type="InterPro" id="IPR003673">
    <property type="entry name" value="CoA-Trfase_fam_III"/>
</dbReference>
<keyword evidence="3" id="KW-1185">Reference proteome</keyword>
<dbReference type="RefSeq" id="WP_129526631.1">
    <property type="nucleotide sequence ID" value="NZ_UFQB01000004.1"/>
</dbReference>
<dbReference type="AlphaFoldDB" id="A0A446C7W0"/>
<dbReference type="EC" id="2.8.3.19" evidence="2"/>
<dbReference type="InterPro" id="IPR023606">
    <property type="entry name" value="CoA-Trfase_III_dom_1_sf"/>
</dbReference>
<dbReference type="SUPFAM" id="SSF89796">
    <property type="entry name" value="CoA-transferase family III (CaiB/BaiF)"/>
    <property type="match status" value="1"/>
</dbReference>
<dbReference type="Gene3D" id="3.40.50.10540">
    <property type="entry name" value="Crotonobetainyl-coa:carnitine coa-transferase, domain 1"/>
    <property type="match status" value="1"/>
</dbReference>
<dbReference type="EMBL" id="UFQB01000004">
    <property type="protein sequence ID" value="SSW63999.1"/>
    <property type="molecule type" value="Genomic_DNA"/>
</dbReference>
<dbReference type="PANTHER" id="PTHR48207:SF3">
    <property type="entry name" value="SUCCINATE--HYDROXYMETHYLGLUTARATE COA-TRANSFERASE"/>
    <property type="match status" value="1"/>
</dbReference>
<protein>
    <submittedName>
        <fullName evidence="2">Acetyl-CoA:oxalate CoA-transferase</fullName>
        <ecNumber evidence="2">2.8.3.19</ecNumber>
    </submittedName>
</protein>